<accession>A0A8K0RD30</accession>
<proteinExistence type="predicted"/>
<keyword evidence="2" id="KW-1185">Reference proteome</keyword>
<name>A0A8K0RD30_9PLEO</name>
<dbReference type="Proteomes" id="UP000813461">
    <property type="component" value="Unassembled WGS sequence"/>
</dbReference>
<dbReference type="AlphaFoldDB" id="A0A8K0RD30"/>
<organism evidence="1 2">
    <name type="scientific">Paraphoma chrysanthemicola</name>
    <dbReference type="NCBI Taxonomy" id="798071"/>
    <lineage>
        <taxon>Eukaryota</taxon>
        <taxon>Fungi</taxon>
        <taxon>Dikarya</taxon>
        <taxon>Ascomycota</taxon>
        <taxon>Pezizomycotina</taxon>
        <taxon>Dothideomycetes</taxon>
        <taxon>Pleosporomycetidae</taxon>
        <taxon>Pleosporales</taxon>
        <taxon>Pleosporineae</taxon>
        <taxon>Phaeosphaeriaceae</taxon>
        <taxon>Paraphoma</taxon>
    </lineage>
</organism>
<reference evidence="1" key="1">
    <citation type="journal article" date="2021" name="Nat. Commun.">
        <title>Genetic determinants of endophytism in the Arabidopsis root mycobiome.</title>
        <authorList>
            <person name="Mesny F."/>
            <person name="Miyauchi S."/>
            <person name="Thiergart T."/>
            <person name="Pickel B."/>
            <person name="Atanasova L."/>
            <person name="Karlsson M."/>
            <person name="Huettel B."/>
            <person name="Barry K.W."/>
            <person name="Haridas S."/>
            <person name="Chen C."/>
            <person name="Bauer D."/>
            <person name="Andreopoulos W."/>
            <person name="Pangilinan J."/>
            <person name="LaButti K."/>
            <person name="Riley R."/>
            <person name="Lipzen A."/>
            <person name="Clum A."/>
            <person name="Drula E."/>
            <person name="Henrissat B."/>
            <person name="Kohler A."/>
            <person name="Grigoriev I.V."/>
            <person name="Martin F.M."/>
            <person name="Hacquard S."/>
        </authorList>
    </citation>
    <scope>NUCLEOTIDE SEQUENCE</scope>
    <source>
        <strain evidence="1">MPI-SDFR-AT-0120</strain>
    </source>
</reference>
<comment type="caution">
    <text evidence="1">The sequence shown here is derived from an EMBL/GenBank/DDBJ whole genome shotgun (WGS) entry which is preliminary data.</text>
</comment>
<gene>
    <name evidence="1" type="ORF">FB567DRAFT_614331</name>
</gene>
<sequence length="351" mass="40854">MVSLVDILSVRLAPIQNVLLSHLLPRDIITLTLTCSALGRLWQTFVATKYNINRLLRPYFDIDTLRNYLLSQGYTKDSSDCPDLEGYSRPHAKGRVVVSVIQEDPDIINEVFQDQETTASVSFITWKKAYCLYPHEILIEREYYAIQEQSDRLARTQKALAKEGLQKKRYLSLESDIRLKRRYVFARPRRVGDKHTLVIELNTTGVEFPERPDGVLETSRFRLYWREEGGKVEDPSRRSGYCKVHCQPIRYPILKYTYGVVLDKHWHLCTRLKELTLMELFKMKSSERPLGHDDLLSCLYGMSNLSELKGTFAPPEAWKYCDEEVIGFLNQSWNHQVDPERFAAPEELNAK</sequence>
<dbReference type="EMBL" id="JAGMVJ010000003">
    <property type="protein sequence ID" value="KAH7092393.1"/>
    <property type="molecule type" value="Genomic_DNA"/>
</dbReference>
<dbReference type="OrthoDB" id="10025998at2759"/>
<protein>
    <submittedName>
        <fullName evidence="1">Uncharacterized protein</fullName>
    </submittedName>
</protein>
<evidence type="ECO:0000313" key="1">
    <source>
        <dbReference type="EMBL" id="KAH7092393.1"/>
    </source>
</evidence>
<evidence type="ECO:0000313" key="2">
    <source>
        <dbReference type="Proteomes" id="UP000813461"/>
    </source>
</evidence>